<dbReference type="AlphaFoldDB" id="A0A327QUX0"/>
<keyword evidence="2" id="KW-1185">Reference proteome</keyword>
<dbReference type="Proteomes" id="UP000249547">
    <property type="component" value="Unassembled WGS sequence"/>
</dbReference>
<name>A0A327QUX0_9BACT</name>
<protein>
    <recommendedName>
        <fullName evidence="3">DUF1826 domain-containing protein</fullName>
    </recommendedName>
</protein>
<organism evidence="1 2">
    <name type="scientific">Chitinophaga skermanii</name>
    <dbReference type="NCBI Taxonomy" id="331697"/>
    <lineage>
        <taxon>Bacteria</taxon>
        <taxon>Pseudomonadati</taxon>
        <taxon>Bacteroidota</taxon>
        <taxon>Chitinophagia</taxon>
        <taxon>Chitinophagales</taxon>
        <taxon>Chitinophagaceae</taxon>
        <taxon>Chitinophaga</taxon>
    </lineage>
</organism>
<gene>
    <name evidence="1" type="ORF">LX64_02687</name>
</gene>
<sequence length="241" mass="27025">MDFILTFAFMIDLTHAEQQIQCVNSFQELVSTPFQGRVNAMCWERTLVGDFAEIVHKITLTENVTVVDLDELCALDLTKEGQLARAILLQDFQLLKDHGASPVLNVISYYDRDDIVPFFPTDVYSYHVDRSPIPTDTILCTYHGDASDILPNSQVQQKITIPSIRAALMELYEGAAEDFASFLSDNFFDLHYQANPGAIPINLGQGNLWRLAVDHPGSKVPPCVHRAPHESSGEKRLLMIC</sequence>
<reference evidence="1 2" key="1">
    <citation type="submission" date="2018-06" db="EMBL/GenBank/DDBJ databases">
        <title>Genomic Encyclopedia of Archaeal and Bacterial Type Strains, Phase II (KMG-II): from individual species to whole genera.</title>
        <authorList>
            <person name="Goeker M."/>
        </authorList>
    </citation>
    <scope>NUCLEOTIDE SEQUENCE [LARGE SCALE GENOMIC DNA]</scope>
    <source>
        <strain evidence="1 2">DSM 23857</strain>
    </source>
</reference>
<evidence type="ECO:0000313" key="2">
    <source>
        <dbReference type="Proteomes" id="UP000249547"/>
    </source>
</evidence>
<accession>A0A327QUX0</accession>
<dbReference type="EMBL" id="QLLL01000004">
    <property type="protein sequence ID" value="RAJ05527.1"/>
    <property type="molecule type" value="Genomic_DNA"/>
</dbReference>
<comment type="caution">
    <text evidence="1">The sequence shown here is derived from an EMBL/GenBank/DDBJ whole genome shotgun (WGS) entry which is preliminary data.</text>
</comment>
<evidence type="ECO:0000313" key="1">
    <source>
        <dbReference type="EMBL" id="RAJ05527.1"/>
    </source>
</evidence>
<evidence type="ECO:0008006" key="3">
    <source>
        <dbReference type="Google" id="ProtNLM"/>
    </source>
</evidence>
<proteinExistence type="predicted"/>